<keyword evidence="3" id="KW-1185">Reference proteome</keyword>
<dbReference type="InterPro" id="IPR014917">
    <property type="entry name" value="DUF1800"/>
</dbReference>
<reference evidence="2 3" key="1">
    <citation type="submission" date="2024-04" db="EMBL/GenBank/DDBJ databases">
        <title>Flavobacterium sp. DGU11 16S ribosomal RNA gene Genome sequencing and assembly.</title>
        <authorList>
            <person name="Park S."/>
        </authorList>
    </citation>
    <scope>NUCLEOTIDE SEQUENCE [LARGE SCALE GENOMIC DNA]</scope>
    <source>
        <strain evidence="2 3">DGU11</strain>
    </source>
</reference>
<proteinExistence type="predicted"/>
<dbReference type="RefSeq" id="WP_341697697.1">
    <property type="nucleotide sequence ID" value="NZ_JBBYHR010000008.1"/>
</dbReference>
<evidence type="ECO:0000256" key="1">
    <source>
        <dbReference type="SAM" id="MobiDB-lite"/>
    </source>
</evidence>
<gene>
    <name evidence="2" type="ORF">AAEO56_14005</name>
</gene>
<dbReference type="Proteomes" id="UP001464555">
    <property type="component" value="Unassembled WGS sequence"/>
</dbReference>
<feature type="compositionally biased region" description="Basic and acidic residues" evidence="1">
    <location>
        <begin position="52"/>
        <end position="71"/>
    </location>
</feature>
<dbReference type="EMBL" id="JBBYHR010000008">
    <property type="protein sequence ID" value="MEL1245384.1"/>
    <property type="molecule type" value="Genomic_DNA"/>
</dbReference>
<protein>
    <submittedName>
        <fullName evidence="2">DUF1800 domain-containing protein</fullName>
    </submittedName>
</protein>
<sequence length="461" mass="53215">MDTQTLWSLRLGFSGKQAAKIKKDGIKRFLEQSFAQKPDTALPAFMAGQPKTPDEVRASKEGLKGNSDFAKKSRTEESQINLALKAWWIDKMREDEFPLREKMVLFWHNHFVATFGKVRINYWVYTHNMVLRENAFGNFRELTKKVLRTNMMLKYLDNGNNVKGKFNENLSRELLELFTIGIGNYTEQDIKNGAKGLAGLSMGDKGGVYRPSAENNEPFEYFGKKGNFKVDDMVDIIFKQKNAPYHITEKILKWFIYDNPPAALVKYYGDYLREKDYEIQPFLLKIFTEEFDKPTSGSKIKDPMVFILQLLDELDIKEINSKMVAQFAKGQGMDLFNQPNVKGWSGGTYWLATQIYLQRQNVADLLCKNTVADSRLLNVFGAEEKSNLKKFDIKLNWDRKGNNKAIISDLKNRLLFQVDENLQGDFETMLKYDFNPAAEGAENGVLRLFNFMVKTPEFQLI</sequence>
<evidence type="ECO:0000313" key="2">
    <source>
        <dbReference type="EMBL" id="MEL1245384.1"/>
    </source>
</evidence>
<comment type="caution">
    <text evidence="2">The sequence shown here is derived from an EMBL/GenBank/DDBJ whole genome shotgun (WGS) entry which is preliminary data.</text>
</comment>
<feature type="region of interest" description="Disordered" evidence="1">
    <location>
        <begin position="48"/>
        <end position="71"/>
    </location>
</feature>
<organism evidence="2 3">
    <name type="scientific">Flavobacterium arundinis</name>
    <dbReference type="NCBI Taxonomy" id="3139143"/>
    <lineage>
        <taxon>Bacteria</taxon>
        <taxon>Pseudomonadati</taxon>
        <taxon>Bacteroidota</taxon>
        <taxon>Flavobacteriia</taxon>
        <taxon>Flavobacteriales</taxon>
        <taxon>Flavobacteriaceae</taxon>
        <taxon>Flavobacterium</taxon>
    </lineage>
</organism>
<evidence type="ECO:0000313" key="3">
    <source>
        <dbReference type="Proteomes" id="UP001464555"/>
    </source>
</evidence>
<dbReference type="Pfam" id="PF08811">
    <property type="entry name" value="DUF1800"/>
    <property type="match status" value="1"/>
</dbReference>
<name>A0ABU9HZ08_9FLAO</name>
<accession>A0ABU9HZ08</accession>